<reference evidence="2 3" key="1">
    <citation type="submission" date="2023-05" db="EMBL/GenBank/DDBJ databases">
        <title>Streptantibioticus silvisoli sp. nov., acidotolerant actinomycetes 1 from pine litter.</title>
        <authorList>
            <person name="Swiecimska M."/>
            <person name="Golinska P."/>
            <person name="Sangal V."/>
            <person name="Wachnowicz B."/>
            <person name="Goodfellow M."/>
        </authorList>
    </citation>
    <scope>NUCLEOTIDE SEQUENCE [LARGE SCALE GENOMIC DNA]</scope>
    <source>
        <strain evidence="2 3">DSM 42109</strain>
    </source>
</reference>
<evidence type="ECO:0000313" key="2">
    <source>
        <dbReference type="EMBL" id="MDJ1137245.1"/>
    </source>
</evidence>
<evidence type="ECO:0000256" key="1">
    <source>
        <dbReference type="SAM" id="MobiDB-lite"/>
    </source>
</evidence>
<comment type="caution">
    <text evidence="2">The sequence shown here is derived from an EMBL/GenBank/DDBJ whole genome shotgun (WGS) entry which is preliminary data.</text>
</comment>
<gene>
    <name evidence="2" type="ORF">NMN56_035925</name>
</gene>
<feature type="region of interest" description="Disordered" evidence="1">
    <location>
        <begin position="29"/>
        <end position="55"/>
    </location>
</feature>
<organism evidence="2 3">
    <name type="scientific">Streptomyces iconiensis</name>
    <dbReference type="NCBI Taxonomy" id="1384038"/>
    <lineage>
        <taxon>Bacteria</taxon>
        <taxon>Bacillati</taxon>
        <taxon>Actinomycetota</taxon>
        <taxon>Actinomycetes</taxon>
        <taxon>Kitasatosporales</taxon>
        <taxon>Streptomycetaceae</taxon>
        <taxon>Streptomyces</taxon>
    </lineage>
</organism>
<dbReference type="EMBL" id="JANCPR020000054">
    <property type="protein sequence ID" value="MDJ1137245.1"/>
    <property type="molecule type" value="Genomic_DNA"/>
</dbReference>
<dbReference type="Proteomes" id="UP001214441">
    <property type="component" value="Unassembled WGS sequence"/>
</dbReference>
<keyword evidence="3" id="KW-1185">Reference proteome</keyword>
<dbReference type="Gene3D" id="2.30.320.10">
    <property type="entry name" value="YwqG-like"/>
    <property type="match status" value="1"/>
</dbReference>
<dbReference type="RefSeq" id="WP_274042529.1">
    <property type="nucleotide sequence ID" value="NZ_JANCPR020000054.1"/>
</dbReference>
<evidence type="ECO:0000313" key="3">
    <source>
        <dbReference type="Proteomes" id="UP001214441"/>
    </source>
</evidence>
<protein>
    <recommendedName>
        <fullName evidence="4">DUF1963 domain-containing protein</fullName>
    </recommendedName>
</protein>
<name>A0ABT7A7E1_9ACTN</name>
<proteinExistence type="predicted"/>
<accession>A0ABT7A7E1</accession>
<sequence length="325" mass="35517">MGTTLYRTTPPRAYDAAAVVPDLAPLARTATRLHPRPGSPTPRDSSIGGPLLWPADEPWPHCEGPHEPDGRHIPTPDDVRMLRRLRAAVARRALTPQEQDQRERARAGRAWPGPCEPVAMLPVAQLHAAEVPGLRPPHGADLLQLLWCPFDHPGQVEPATRLHWRTADAIAKPLQEPAPQPPAVQYEGCLPELCLLAPEQVTEYPDPMELEPDLAVRLEDPDTWDGDELAYLNGLSYAPGSKVGGWPAWGLTDPEPVPCPACEARMTPLLTLASTEWTDESASWTPLEDHGTSPTPAMLQVADAATLQLYACPTDPHHPHQARVQ</sequence>
<evidence type="ECO:0008006" key="4">
    <source>
        <dbReference type="Google" id="ProtNLM"/>
    </source>
</evidence>